<dbReference type="GO" id="GO:0005886">
    <property type="term" value="C:plasma membrane"/>
    <property type="evidence" value="ECO:0007669"/>
    <property type="project" value="UniProtKB-SubCell"/>
</dbReference>
<evidence type="ECO:0000256" key="2">
    <source>
        <dbReference type="ARBA" id="ARBA00006228"/>
    </source>
</evidence>
<feature type="transmembrane region" description="Helical" evidence="7">
    <location>
        <begin position="30"/>
        <end position="48"/>
    </location>
</feature>
<evidence type="ECO:0000256" key="3">
    <source>
        <dbReference type="ARBA" id="ARBA00022475"/>
    </source>
</evidence>
<keyword evidence="5 7" id="KW-1133">Transmembrane helix</keyword>
<comment type="subcellular location">
    <subcellularLocation>
        <location evidence="1">Cell membrane</location>
        <topology evidence="1">Multi-pass membrane protein</topology>
    </subcellularLocation>
</comment>
<dbReference type="EMBL" id="DROP01000255">
    <property type="protein sequence ID" value="HHI89060.1"/>
    <property type="molecule type" value="Genomic_DNA"/>
</dbReference>
<dbReference type="PANTHER" id="PTHR34584:SF1">
    <property type="entry name" value="NA(+)_H(+) ANTIPORTER SUBUNIT E1"/>
    <property type="match status" value="1"/>
</dbReference>
<dbReference type="GO" id="GO:0008324">
    <property type="term" value="F:monoatomic cation transmembrane transporter activity"/>
    <property type="evidence" value="ECO:0007669"/>
    <property type="project" value="InterPro"/>
</dbReference>
<evidence type="ECO:0000256" key="6">
    <source>
        <dbReference type="ARBA" id="ARBA00023136"/>
    </source>
</evidence>
<evidence type="ECO:0000256" key="5">
    <source>
        <dbReference type="ARBA" id="ARBA00022989"/>
    </source>
</evidence>
<dbReference type="Pfam" id="PF01899">
    <property type="entry name" value="MNHE"/>
    <property type="match status" value="1"/>
</dbReference>
<evidence type="ECO:0000313" key="8">
    <source>
        <dbReference type="EMBL" id="HHI89060.1"/>
    </source>
</evidence>
<organism evidence="8">
    <name type="scientific">Hellea balneolensis</name>
    <dbReference type="NCBI Taxonomy" id="287478"/>
    <lineage>
        <taxon>Bacteria</taxon>
        <taxon>Pseudomonadati</taxon>
        <taxon>Pseudomonadota</taxon>
        <taxon>Alphaproteobacteria</taxon>
        <taxon>Maricaulales</taxon>
        <taxon>Robiginitomaculaceae</taxon>
        <taxon>Hellea</taxon>
    </lineage>
</organism>
<proteinExistence type="inferred from homology"/>
<gene>
    <name evidence="8" type="ORF">ENK01_03820</name>
</gene>
<sequence length="169" mass="18363">MIRSTLVLLVVLVIYWLALSGYIHDRLLLTLGAISVVVVFLLVLRMKILDDETVPYFHGKVPAYFSWLLVEVAKANKAVVKTVLSPDMEISPQLITVPMPHKTDMGRVSFANSITLTPGTISVALQEDNILVHALLEEMTDMDGFAEMGARAGWAVSDPGVDLGRGGSG</sequence>
<accession>A0A7V5NXN5</accession>
<name>A0A7V5NXN5_9PROT</name>
<protein>
    <submittedName>
        <fullName evidence="8">Cation:proton antiporter</fullName>
    </submittedName>
</protein>
<dbReference type="InterPro" id="IPR002758">
    <property type="entry name" value="Cation_antiport_E"/>
</dbReference>
<keyword evidence="6 7" id="KW-0472">Membrane</keyword>
<dbReference type="Proteomes" id="UP000885806">
    <property type="component" value="Unassembled WGS sequence"/>
</dbReference>
<dbReference type="AlphaFoldDB" id="A0A7V5NXN5"/>
<comment type="similarity">
    <text evidence="2">Belongs to the CPA3 antiporters (TC 2.A.63) subunit E family.</text>
</comment>
<evidence type="ECO:0000256" key="7">
    <source>
        <dbReference type="SAM" id="Phobius"/>
    </source>
</evidence>
<reference evidence="8" key="1">
    <citation type="journal article" date="2020" name="mSystems">
        <title>Genome- and Community-Level Interaction Insights into Carbon Utilization and Element Cycling Functions of Hydrothermarchaeota in Hydrothermal Sediment.</title>
        <authorList>
            <person name="Zhou Z."/>
            <person name="Liu Y."/>
            <person name="Xu W."/>
            <person name="Pan J."/>
            <person name="Luo Z.H."/>
            <person name="Li M."/>
        </authorList>
    </citation>
    <scope>NUCLEOTIDE SEQUENCE [LARGE SCALE GENOMIC DNA]</scope>
    <source>
        <strain evidence="8">HyVt-538</strain>
    </source>
</reference>
<evidence type="ECO:0000256" key="1">
    <source>
        <dbReference type="ARBA" id="ARBA00004651"/>
    </source>
</evidence>
<comment type="caution">
    <text evidence="8">The sequence shown here is derived from an EMBL/GenBank/DDBJ whole genome shotgun (WGS) entry which is preliminary data.</text>
</comment>
<evidence type="ECO:0000256" key="4">
    <source>
        <dbReference type="ARBA" id="ARBA00022692"/>
    </source>
</evidence>
<dbReference type="PANTHER" id="PTHR34584">
    <property type="entry name" value="NA(+)/H(+) ANTIPORTER SUBUNIT E1"/>
    <property type="match status" value="1"/>
</dbReference>
<keyword evidence="4 7" id="KW-0812">Transmembrane</keyword>
<keyword evidence="3" id="KW-1003">Cell membrane</keyword>